<keyword evidence="1" id="KW-0963">Cytoplasm</keyword>
<comment type="subcellular location">
    <subcellularLocation>
        <location evidence="1">Cytoplasm</location>
    </subcellularLocation>
</comment>
<accession>A0A2Z6EY50</accession>
<dbReference type="GO" id="GO:0005737">
    <property type="term" value="C:cytoplasm"/>
    <property type="evidence" value="ECO:0007669"/>
    <property type="project" value="UniProtKB-SubCell"/>
</dbReference>
<keyword evidence="1" id="KW-0175">Coiled coil</keyword>
<organism evidence="2 3">
    <name type="scientific">Mycoavidus cysteinexigens</name>
    <dbReference type="NCBI Taxonomy" id="1553431"/>
    <lineage>
        <taxon>Bacteria</taxon>
        <taxon>Pseudomonadati</taxon>
        <taxon>Pseudomonadota</taxon>
        <taxon>Betaproteobacteria</taxon>
        <taxon>Burkholderiales</taxon>
        <taxon>Burkholderiaceae</taxon>
        <taxon>Mycoavidus</taxon>
    </lineage>
</organism>
<dbReference type="Pfam" id="PF04380">
    <property type="entry name" value="BMFP"/>
    <property type="match status" value="1"/>
</dbReference>
<dbReference type="GO" id="GO:0006744">
    <property type="term" value="P:ubiquinone biosynthetic process"/>
    <property type="evidence" value="ECO:0007669"/>
    <property type="project" value="UniProtKB-UniRule"/>
</dbReference>
<dbReference type="PANTHER" id="PTHR38040">
    <property type="entry name" value="UBIQUINONE BIOSYNTHESIS ACCESSORY FACTOR UBIK"/>
    <property type="match status" value="1"/>
</dbReference>
<keyword evidence="1" id="KW-0831">Ubiquinone biosynthesis</keyword>
<evidence type="ECO:0000256" key="1">
    <source>
        <dbReference type="HAMAP-Rule" id="MF_02216"/>
    </source>
</evidence>
<dbReference type="InterPro" id="IPR007475">
    <property type="entry name" value="UbiK"/>
</dbReference>
<sequence>MKPSELFQDLQTKISDLLKNSPVKDIEQNIKTMLTQGFAKLDLVTREEFEIQTQVLARTRAMVEELAQRITQLERELNATKTN</sequence>
<dbReference type="AlphaFoldDB" id="A0A2Z6EY50"/>
<feature type="coiled-coil region" evidence="1">
    <location>
        <begin position="56"/>
        <end position="83"/>
    </location>
</feature>
<dbReference type="UniPathway" id="UPA00232"/>
<protein>
    <recommendedName>
        <fullName evidence="1">Ubiquinone biosynthesis accessory factor UbiK</fullName>
    </recommendedName>
</protein>
<dbReference type="KEGG" id="mcys:MCB1EB_2199"/>
<evidence type="ECO:0000313" key="2">
    <source>
        <dbReference type="EMBL" id="BBE10360.1"/>
    </source>
</evidence>
<comment type="similarity">
    <text evidence="1">Belongs to the UbiK family.</text>
</comment>
<name>A0A2Z6EY50_9BURK</name>
<dbReference type="EMBL" id="AP018150">
    <property type="protein sequence ID" value="BBE10360.1"/>
    <property type="molecule type" value="Genomic_DNA"/>
</dbReference>
<gene>
    <name evidence="1" type="primary">ubiK</name>
    <name evidence="2" type="ORF">MCB1EB_2199</name>
</gene>
<comment type="function">
    <text evidence="1">Required for efficient ubiquinone (coenzyme Q) biosynthesis. UbiK is probably an accessory factor of Ubi enzymes and facilitates ubiquinone biosynthesis by acting as an assembly factor, a targeting factor, or both.</text>
</comment>
<proteinExistence type="inferred from homology"/>
<keyword evidence="3" id="KW-1185">Reference proteome</keyword>
<dbReference type="HAMAP" id="MF_02216">
    <property type="entry name" value="UbiK"/>
    <property type="match status" value="1"/>
</dbReference>
<comment type="pathway">
    <text evidence="1">Cofactor biosynthesis; ubiquinone biosynthesis.</text>
</comment>
<reference evidence="2 3" key="1">
    <citation type="journal article" date="2018" name="Microbes Environ.">
        <title>Comparative Genomic Insights into Endofungal Lifestyles of Two Bacterial Endosymbionts, Mycoavidus cysteinexigens and Burkholderia rhizoxinica.</title>
        <authorList>
            <person name="Sharmin D."/>
            <person name="Guo Y."/>
            <person name="Nishizawa T."/>
            <person name="Ohshima S."/>
            <person name="Sato Y."/>
            <person name="Takashima Y."/>
            <person name="Narisawa K."/>
            <person name="Ohta H."/>
        </authorList>
    </citation>
    <scope>NUCLEOTIDE SEQUENCE [LARGE SCALE GENOMIC DNA]</scope>
    <source>
        <strain evidence="2 3">B1-EB</strain>
    </source>
</reference>
<evidence type="ECO:0000313" key="3">
    <source>
        <dbReference type="Proteomes" id="UP000282597"/>
    </source>
</evidence>
<dbReference type="Proteomes" id="UP000282597">
    <property type="component" value="Chromosome"/>
</dbReference>
<dbReference type="PANTHER" id="PTHR38040:SF1">
    <property type="entry name" value="UBIQUINONE BIOSYNTHESIS ACCESSORY FACTOR UBIK"/>
    <property type="match status" value="1"/>
</dbReference>